<dbReference type="PANTHER" id="PTHR46797:SF1">
    <property type="entry name" value="METHYLPHOSPHONATE SYNTHASE"/>
    <property type="match status" value="1"/>
</dbReference>
<reference evidence="3" key="1">
    <citation type="submission" date="2022-10" db="EMBL/GenBank/DDBJ databases">
        <title>The complete genomes of actinobacterial strains from the NBC collection.</title>
        <authorList>
            <person name="Joergensen T.S."/>
            <person name="Alvarez Arevalo M."/>
            <person name="Sterndorff E.B."/>
            <person name="Faurdal D."/>
            <person name="Vuksanovic O."/>
            <person name="Mourched A.-S."/>
            <person name="Charusanti P."/>
            <person name="Shaw S."/>
            <person name="Blin K."/>
            <person name="Weber T."/>
        </authorList>
    </citation>
    <scope>NUCLEOTIDE SEQUENCE</scope>
    <source>
        <strain evidence="3">NBC_01393</strain>
    </source>
</reference>
<gene>
    <name evidence="3" type="ORF">OG699_01925</name>
</gene>
<evidence type="ECO:0000259" key="2">
    <source>
        <dbReference type="PROSITE" id="PS50943"/>
    </source>
</evidence>
<dbReference type="Pfam" id="PF01381">
    <property type="entry name" value="HTH_3"/>
    <property type="match status" value="1"/>
</dbReference>
<dbReference type="Gene3D" id="1.10.260.40">
    <property type="entry name" value="lambda repressor-like DNA-binding domains"/>
    <property type="match status" value="1"/>
</dbReference>
<dbReference type="Gene3D" id="2.60.120.10">
    <property type="entry name" value="Jelly Rolls"/>
    <property type="match status" value="1"/>
</dbReference>
<dbReference type="EMBL" id="CP109546">
    <property type="protein sequence ID" value="WTZ06876.1"/>
    <property type="molecule type" value="Genomic_DNA"/>
</dbReference>
<accession>A0AAU3HV75</accession>
<dbReference type="AlphaFoldDB" id="A0AAU3HV75"/>
<dbReference type="GO" id="GO:0003677">
    <property type="term" value="F:DNA binding"/>
    <property type="evidence" value="ECO:0007669"/>
    <property type="project" value="UniProtKB-KW"/>
</dbReference>
<proteinExistence type="predicted"/>
<dbReference type="InterPro" id="IPR001387">
    <property type="entry name" value="Cro/C1-type_HTH"/>
</dbReference>
<dbReference type="CDD" id="cd00093">
    <property type="entry name" value="HTH_XRE"/>
    <property type="match status" value="1"/>
</dbReference>
<dbReference type="PANTHER" id="PTHR46797">
    <property type="entry name" value="HTH-TYPE TRANSCRIPTIONAL REGULATOR"/>
    <property type="match status" value="1"/>
</dbReference>
<dbReference type="SMART" id="SM00530">
    <property type="entry name" value="HTH_XRE"/>
    <property type="match status" value="1"/>
</dbReference>
<feature type="domain" description="HTH cro/C1-type" evidence="2">
    <location>
        <begin position="11"/>
        <end position="65"/>
    </location>
</feature>
<dbReference type="SUPFAM" id="SSF47413">
    <property type="entry name" value="lambda repressor-like DNA-binding domains"/>
    <property type="match status" value="1"/>
</dbReference>
<dbReference type="InterPro" id="IPR050807">
    <property type="entry name" value="TransReg_Diox_bact_type"/>
</dbReference>
<name>A0AAU3HV75_9ACTN</name>
<evidence type="ECO:0000313" key="3">
    <source>
        <dbReference type="EMBL" id="WTZ06876.1"/>
    </source>
</evidence>
<sequence length="182" mass="19540">MDLASAVGLRLKELREAQRVSLSELARRSKIGKATLSELESGRRNPTLETLYALTKALKVPLSSVLHDLEPPAKISGDAVDAVLLERFEADTSVTETYRIRIRSGATQESAAHSPDTTEHIIVLTGTALVGEVANPVLIGPGMHGTWAADTPHLYRAPAGDVEAVLLVRHPKWPPGTTARAN</sequence>
<keyword evidence="1" id="KW-0238">DNA-binding</keyword>
<dbReference type="GO" id="GO:0005829">
    <property type="term" value="C:cytosol"/>
    <property type="evidence" value="ECO:0007669"/>
    <property type="project" value="TreeGrafter"/>
</dbReference>
<protein>
    <submittedName>
        <fullName evidence="3">Helix-turn-helix domain-containing protein</fullName>
    </submittedName>
</protein>
<organism evidence="3">
    <name type="scientific">Streptomyces sp. NBC_01393</name>
    <dbReference type="NCBI Taxonomy" id="2903851"/>
    <lineage>
        <taxon>Bacteria</taxon>
        <taxon>Bacillati</taxon>
        <taxon>Actinomycetota</taxon>
        <taxon>Actinomycetes</taxon>
        <taxon>Kitasatosporales</taxon>
        <taxon>Streptomycetaceae</taxon>
        <taxon>Streptomyces</taxon>
    </lineage>
</organism>
<dbReference type="GO" id="GO:0003700">
    <property type="term" value="F:DNA-binding transcription factor activity"/>
    <property type="evidence" value="ECO:0007669"/>
    <property type="project" value="TreeGrafter"/>
</dbReference>
<dbReference type="PROSITE" id="PS50943">
    <property type="entry name" value="HTH_CROC1"/>
    <property type="match status" value="1"/>
</dbReference>
<dbReference type="InterPro" id="IPR014710">
    <property type="entry name" value="RmlC-like_jellyroll"/>
</dbReference>
<dbReference type="InterPro" id="IPR011051">
    <property type="entry name" value="RmlC_Cupin_sf"/>
</dbReference>
<evidence type="ECO:0000256" key="1">
    <source>
        <dbReference type="ARBA" id="ARBA00023125"/>
    </source>
</evidence>
<dbReference type="SUPFAM" id="SSF51182">
    <property type="entry name" value="RmlC-like cupins"/>
    <property type="match status" value="1"/>
</dbReference>
<dbReference type="InterPro" id="IPR010982">
    <property type="entry name" value="Lambda_DNA-bd_dom_sf"/>
</dbReference>